<evidence type="ECO:0000256" key="8">
    <source>
        <dbReference type="SAM" id="Phobius"/>
    </source>
</evidence>
<sequence length="218" mass="24690">MSCIHVIMNLNLTPFQEPRGVMRVLQLIFAICAFTTTANFSVDYQTDCSDLPKPTTWNIDYPFKFYENVCQRASNNESLAITADVSTDAQFFVATGVLAMLYGGFIIFVYAFLDELYKSKNEIPLADFMLTTIFAVLWLSSSAAWANSTSALKNVLDPQYAIEMCKHCRASNSGFNGLHSSLLLGFLNFFLWASDLWFVYKETYWFQTRQGPSQTPIS</sequence>
<keyword evidence="5 7" id="KW-0472">Membrane</keyword>
<evidence type="ECO:0000256" key="2">
    <source>
        <dbReference type="ARBA" id="ARBA00006476"/>
    </source>
</evidence>
<name>A0A336MJD9_CULSO</name>
<evidence type="ECO:0000256" key="5">
    <source>
        <dbReference type="ARBA" id="ARBA00023136"/>
    </source>
</evidence>
<evidence type="ECO:0000256" key="7">
    <source>
        <dbReference type="PROSITE-ProRule" id="PRU00581"/>
    </source>
</evidence>
<gene>
    <name evidence="11" type="primary">CSON002580</name>
</gene>
<evidence type="ECO:0000313" key="11">
    <source>
        <dbReference type="EMBL" id="SSX30522.1"/>
    </source>
</evidence>
<keyword evidence="4 8" id="KW-1133">Transmembrane helix</keyword>
<dbReference type="PANTHER" id="PTHR10306:SF17">
    <property type="entry name" value="MARVEL DOMAIN-CONTAINING PROTEIN"/>
    <property type="match status" value="1"/>
</dbReference>
<keyword evidence="3 7" id="KW-0812">Transmembrane</keyword>
<evidence type="ECO:0000313" key="10">
    <source>
        <dbReference type="EMBL" id="SSX10842.1"/>
    </source>
</evidence>
<organism evidence="11">
    <name type="scientific">Culicoides sonorensis</name>
    <name type="common">Biting midge</name>
    <dbReference type="NCBI Taxonomy" id="179676"/>
    <lineage>
        <taxon>Eukaryota</taxon>
        <taxon>Metazoa</taxon>
        <taxon>Ecdysozoa</taxon>
        <taxon>Arthropoda</taxon>
        <taxon>Hexapoda</taxon>
        <taxon>Insecta</taxon>
        <taxon>Pterygota</taxon>
        <taxon>Neoptera</taxon>
        <taxon>Endopterygota</taxon>
        <taxon>Diptera</taxon>
        <taxon>Nematocera</taxon>
        <taxon>Chironomoidea</taxon>
        <taxon>Ceratopogonidae</taxon>
        <taxon>Ceratopogoninae</taxon>
        <taxon>Culicoides</taxon>
        <taxon>Monoculicoides</taxon>
    </lineage>
</organism>
<evidence type="ECO:0000259" key="9">
    <source>
        <dbReference type="PROSITE" id="PS51225"/>
    </source>
</evidence>
<dbReference type="PROSITE" id="PS51225">
    <property type="entry name" value="MARVEL"/>
    <property type="match status" value="1"/>
</dbReference>
<dbReference type="PRINTS" id="PR00220">
    <property type="entry name" value="SYNAPTOPHYSN"/>
</dbReference>
<dbReference type="AlphaFoldDB" id="A0A336MJD9"/>
<accession>A0A336MJD9</accession>
<keyword evidence="6" id="KW-0325">Glycoprotein</keyword>
<evidence type="ECO:0000256" key="4">
    <source>
        <dbReference type="ARBA" id="ARBA00022989"/>
    </source>
</evidence>
<dbReference type="PANTHER" id="PTHR10306">
    <property type="entry name" value="SYNAPTOPHYSIN"/>
    <property type="match status" value="1"/>
</dbReference>
<dbReference type="InterPro" id="IPR001285">
    <property type="entry name" value="Synaptophysin/porin"/>
</dbReference>
<reference evidence="10" key="1">
    <citation type="submission" date="2018-04" db="EMBL/GenBank/DDBJ databases">
        <authorList>
            <person name="Go L.Y."/>
            <person name="Mitchell J.A."/>
        </authorList>
    </citation>
    <scope>NUCLEOTIDE SEQUENCE</scope>
    <source>
        <tissue evidence="10">Whole organism</tissue>
    </source>
</reference>
<dbReference type="VEuPathDB" id="VectorBase:CSON002580"/>
<dbReference type="Pfam" id="PF01284">
    <property type="entry name" value="MARVEL"/>
    <property type="match status" value="1"/>
</dbReference>
<feature type="domain" description="MARVEL" evidence="9">
    <location>
        <begin position="14"/>
        <end position="204"/>
    </location>
</feature>
<evidence type="ECO:0000256" key="1">
    <source>
        <dbReference type="ARBA" id="ARBA00004141"/>
    </source>
</evidence>
<proteinExistence type="inferred from homology"/>
<feature type="transmembrane region" description="Helical" evidence="8">
    <location>
        <begin position="91"/>
        <end position="113"/>
    </location>
</feature>
<dbReference type="EMBL" id="UFQT01001427">
    <property type="protein sequence ID" value="SSX30522.1"/>
    <property type="molecule type" value="Genomic_DNA"/>
</dbReference>
<dbReference type="GO" id="GO:0030672">
    <property type="term" value="C:synaptic vesicle membrane"/>
    <property type="evidence" value="ECO:0007669"/>
    <property type="project" value="TreeGrafter"/>
</dbReference>
<reference evidence="11" key="2">
    <citation type="submission" date="2018-07" db="EMBL/GenBank/DDBJ databases">
        <authorList>
            <person name="Quirk P.G."/>
            <person name="Krulwich T.A."/>
        </authorList>
    </citation>
    <scope>NUCLEOTIDE SEQUENCE</scope>
</reference>
<comment type="similarity">
    <text evidence="2">Belongs to the synaptophysin/synaptobrevin family.</text>
</comment>
<protein>
    <submittedName>
        <fullName evidence="11">CSON002580 protein</fullName>
    </submittedName>
</protein>
<feature type="transmembrane region" description="Helical" evidence="8">
    <location>
        <begin position="21"/>
        <end position="42"/>
    </location>
</feature>
<feature type="transmembrane region" description="Helical" evidence="8">
    <location>
        <begin position="125"/>
        <end position="146"/>
    </location>
</feature>
<evidence type="ECO:0000256" key="6">
    <source>
        <dbReference type="ARBA" id="ARBA00023180"/>
    </source>
</evidence>
<comment type="subcellular location">
    <subcellularLocation>
        <location evidence="1">Membrane</location>
        <topology evidence="1">Multi-pass membrane protein</topology>
    </subcellularLocation>
</comment>
<evidence type="ECO:0000256" key="3">
    <source>
        <dbReference type="ARBA" id="ARBA00022692"/>
    </source>
</evidence>
<dbReference type="EMBL" id="UFQS01001427">
    <property type="protein sequence ID" value="SSX10842.1"/>
    <property type="molecule type" value="Genomic_DNA"/>
</dbReference>
<feature type="transmembrane region" description="Helical" evidence="8">
    <location>
        <begin position="182"/>
        <end position="200"/>
    </location>
</feature>
<dbReference type="InterPro" id="IPR008253">
    <property type="entry name" value="Marvel"/>
</dbReference>